<evidence type="ECO:0000256" key="4">
    <source>
        <dbReference type="ARBA" id="ARBA00023125"/>
    </source>
</evidence>
<dbReference type="GO" id="GO:0008270">
    <property type="term" value="F:zinc ion binding"/>
    <property type="evidence" value="ECO:0007669"/>
    <property type="project" value="UniProtKB-KW"/>
</dbReference>
<dbReference type="PANTHER" id="PTHR46600">
    <property type="entry name" value="THAP DOMAIN-CONTAINING"/>
    <property type="match status" value="1"/>
</dbReference>
<gene>
    <name evidence="9" type="primary">LOC118278943</name>
</gene>
<feature type="region of interest" description="Disordered" evidence="6">
    <location>
        <begin position="113"/>
        <end position="137"/>
    </location>
</feature>
<dbReference type="Gene3D" id="6.20.210.20">
    <property type="entry name" value="THAP domain"/>
    <property type="match status" value="1"/>
</dbReference>
<dbReference type="GeneID" id="118278943"/>
<feature type="compositionally biased region" description="Basic residues" evidence="6">
    <location>
        <begin position="419"/>
        <end position="431"/>
    </location>
</feature>
<feature type="domain" description="THAP-type" evidence="7">
    <location>
        <begin position="1"/>
        <end position="86"/>
    </location>
</feature>
<evidence type="ECO:0000313" key="9">
    <source>
        <dbReference type="RefSeq" id="XP_050559529.1"/>
    </source>
</evidence>
<dbReference type="InterPro" id="IPR026516">
    <property type="entry name" value="THAP1/10"/>
</dbReference>
<organism evidence="8 9">
    <name type="scientific">Spodoptera frugiperda</name>
    <name type="common">Fall armyworm</name>
    <dbReference type="NCBI Taxonomy" id="7108"/>
    <lineage>
        <taxon>Eukaryota</taxon>
        <taxon>Metazoa</taxon>
        <taxon>Ecdysozoa</taxon>
        <taxon>Arthropoda</taxon>
        <taxon>Hexapoda</taxon>
        <taxon>Insecta</taxon>
        <taxon>Pterygota</taxon>
        <taxon>Neoptera</taxon>
        <taxon>Endopterygota</taxon>
        <taxon>Lepidoptera</taxon>
        <taxon>Glossata</taxon>
        <taxon>Ditrysia</taxon>
        <taxon>Noctuoidea</taxon>
        <taxon>Noctuidae</taxon>
        <taxon>Amphipyrinae</taxon>
        <taxon>Spodoptera</taxon>
    </lineage>
</organism>
<evidence type="ECO:0000256" key="6">
    <source>
        <dbReference type="SAM" id="MobiDB-lite"/>
    </source>
</evidence>
<dbReference type="RefSeq" id="XP_050559529.1">
    <property type="nucleotide sequence ID" value="XM_050703572.1"/>
</dbReference>
<evidence type="ECO:0000313" key="8">
    <source>
        <dbReference type="Proteomes" id="UP000829999"/>
    </source>
</evidence>
<keyword evidence="1" id="KW-0479">Metal-binding</keyword>
<evidence type="ECO:0000256" key="5">
    <source>
        <dbReference type="PROSITE-ProRule" id="PRU00309"/>
    </source>
</evidence>
<protein>
    <submittedName>
        <fullName evidence="9">Uncharacterized protein LOC118278943 isoform X5</fullName>
    </submittedName>
</protein>
<dbReference type="InterPro" id="IPR038441">
    <property type="entry name" value="THAP_Znf_sf"/>
</dbReference>
<accession>A0A9R0E689</accession>
<dbReference type="Pfam" id="PF05485">
    <property type="entry name" value="THAP"/>
    <property type="match status" value="1"/>
</dbReference>
<dbReference type="SMART" id="SM00980">
    <property type="entry name" value="THAP"/>
    <property type="match status" value="1"/>
</dbReference>
<feature type="region of interest" description="Disordered" evidence="6">
    <location>
        <begin position="416"/>
        <end position="447"/>
    </location>
</feature>
<dbReference type="PROSITE" id="PS50950">
    <property type="entry name" value="ZF_THAP"/>
    <property type="match status" value="1"/>
</dbReference>
<evidence type="ECO:0000256" key="3">
    <source>
        <dbReference type="ARBA" id="ARBA00022833"/>
    </source>
</evidence>
<proteinExistence type="predicted"/>
<dbReference type="InterPro" id="IPR006612">
    <property type="entry name" value="THAP_Znf"/>
</dbReference>
<keyword evidence="4 5" id="KW-0238">DNA-binding</keyword>
<dbReference type="PANTHER" id="PTHR46600:SF11">
    <property type="entry name" value="THAP DOMAIN-CONTAINING PROTEIN 10"/>
    <property type="match status" value="1"/>
</dbReference>
<keyword evidence="8" id="KW-1185">Reference proteome</keyword>
<sequence length="515" mass="57782">MPQCVFKSCKNNARKSNSSAGVSYFRFPSDPFTCAEWVSIVAREREDNFYKPATNSVICSDHFDKSDISGNTNRRRLVKTAVPKLQVQPPSNDPQLAATDTTLPVSVIDVQTSRHERRVSSPEEYFHTQDSSSDSLIDDPPIEDLKNYHQHKLINQEPRLKPTASFRRVTPNKSVNSPALLKLLLQDTSTTNKQLKSKYEDTIMPSTSSYSTLPMTSEEKHEASADKIRCPKCSTEIETKQYVQLPLDALICQPCFLLLDTEAGEHERLLGHTMVCVGCGKSVRRIKQYHNVNMECPLLAVLISQNTYYVPSRNNYVCHMCWIRANRQAVVDSTHDMQELASDNMQDLASNNNAAAPPDVQEDRVNAILVNVYKYFATEGTELSPSQLRERTALCTGASEADVECALVLHQEVSATQKPLRKPPRKRRKKESKSPPPIQEEEPYIERETLIVTVDPKAGDANSEINPLAIKEEQPSSPITCEQDASLCEPQQSGLKPEDMAKVFVKTEPTEEPNS</sequence>
<dbReference type="SUPFAM" id="SSF57716">
    <property type="entry name" value="Glucocorticoid receptor-like (DNA-binding domain)"/>
    <property type="match status" value="1"/>
</dbReference>
<dbReference type="OrthoDB" id="7312725at2759"/>
<name>A0A9R0E689_SPOFR</name>
<reference evidence="9" key="1">
    <citation type="submission" date="2025-08" db="UniProtKB">
        <authorList>
            <consortium name="RefSeq"/>
        </authorList>
    </citation>
    <scope>IDENTIFICATION</scope>
    <source>
        <tissue evidence="9">Whole larval tissue</tissue>
    </source>
</reference>
<dbReference type="Proteomes" id="UP000829999">
    <property type="component" value="Chromosome 24"/>
</dbReference>
<evidence type="ECO:0000259" key="7">
    <source>
        <dbReference type="PROSITE" id="PS50950"/>
    </source>
</evidence>
<dbReference type="GO" id="GO:0043565">
    <property type="term" value="F:sequence-specific DNA binding"/>
    <property type="evidence" value="ECO:0007669"/>
    <property type="project" value="InterPro"/>
</dbReference>
<evidence type="ECO:0000256" key="2">
    <source>
        <dbReference type="ARBA" id="ARBA00022771"/>
    </source>
</evidence>
<evidence type="ECO:0000256" key="1">
    <source>
        <dbReference type="ARBA" id="ARBA00022723"/>
    </source>
</evidence>
<dbReference type="AlphaFoldDB" id="A0A9R0E689"/>
<dbReference type="SMART" id="SM00692">
    <property type="entry name" value="DM3"/>
    <property type="match status" value="1"/>
</dbReference>
<feature type="compositionally biased region" description="Basic and acidic residues" evidence="6">
    <location>
        <begin position="113"/>
        <end position="127"/>
    </location>
</feature>
<keyword evidence="2 5" id="KW-0863">Zinc-finger</keyword>
<keyword evidence="3" id="KW-0862">Zinc</keyword>